<evidence type="ECO:0000313" key="1">
    <source>
        <dbReference type="EMBL" id="ABK22596.1"/>
    </source>
</evidence>
<dbReference type="AlphaFoldDB" id="A9NPN5"/>
<dbReference type="GO" id="GO:0009535">
    <property type="term" value="C:chloroplast thylakoid membrane"/>
    <property type="evidence" value="ECO:0007669"/>
    <property type="project" value="TreeGrafter"/>
</dbReference>
<name>A9NPN5_PICSI</name>
<dbReference type="InterPro" id="IPR053091">
    <property type="entry name" value="PSII_Assembly/Photoprotect-Rel"/>
</dbReference>
<proteinExistence type="evidence at transcript level"/>
<organism evidence="1">
    <name type="scientific">Picea sitchensis</name>
    <name type="common">Sitka spruce</name>
    <name type="synonym">Pinus sitchensis</name>
    <dbReference type="NCBI Taxonomy" id="3332"/>
    <lineage>
        <taxon>Eukaryota</taxon>
        <taxon>Viridiplantae</taxon>
        <taxon>Streptophyta</taxon>
        <taxon>Embryophyta</taxon>
        <taxon>Tracheophyta</taxon>
        <taxon>Spermatophyta</taxon>
        <taxon>Pinopsida</taxon>
        <taxon>Pinidae</taxon>
        <taxon>Conifers I</taxon>
        <taxon>Pinales</taxon>
        <taxon>Pinaceae</taxon>
        <taxon>Picea</taxon>
    </lineage>
</organism>
<sequence>MGALSMPSLAILSCTHHSKLPLFGADPATARGINFATQRYPSNWKTWKKTNGGLSKRNILQGCRAIAETKGSSGRYKAGKKEVIMVDPVEAKRLAAAQMQQLQADAKFKRQRKIEAINGGWAMLGLTAGLVIEAKTGNGILSQLAGYLNMFAAFLDQYIPS</sequence>
<dbReference type="EMBL" id="EF083246">
    <property type="protein sequence ID" value="ABK22596.1"/>
    <property type="molecule type" value="mRNA"/>
</dbReference>
<protein>
    <submittedName>
        <fullName evidence="1">Uncharacterized protein</fullName>
    </submittedName>
</protein>
<dbReference type="PANTHER" id="PTHR37752:SF1">
    <property type="entry name" value="OS02G0610700 PROTEIN"/>
    <property type="match status" value="1"/>
</dbReference>
<accession>A9NPN5</accession>
<dbReference type="PANTHER" id="PTHR37752">
    <property type="entry name" value="OS02G0610700 PROTEIN"/>
    <property type="match status" value="1"/>
</dbReference>
<dbReference type="SUPFAM" id="SSF103511">
    <property type="entry name" value="Chlorophyll a-b binding protein"/>
    <property type="match status" value="1"/>
</dbReference>
<reference evidence="1" key="1">
    <citation type="journal article" date="2008" name="BMC Genomics">
        <title>A conifer genomics resource of 200,000 spruce (Picea spp.) ESTs and 6,464 high-quality, sequence-finished full-length cDNAs for Sitka spruce (Picea sitchensis).</title>
        <authorList>
            <person name="Ralph S.G."/>
            <person name="Chun H.J."/>
            <person name="Kolosova N."/>
            <person name="Cooper D."/>
            <person name="Oddy C."/>
            <person name="Ritland C.E."/>
            <person name="Kirkpatrick R."/>
            <person name="Moore R."/>
            <person name="Barber S."/>
            <person name="Holt R.A."/>
            <person name="Jones S.J."/>
            <person name="Marra M.A."/>
            <person name="Douglas C.J."/>
            <person name="Ritland K."/>
            <person name="Bohlmann J."/>
        </authorList>
    </citation>
    <scope>NUCLEOTIDE SEQUENCE</scope>
    <source>
        <tissue evidence="1">Bark</tissue>
    </source>
</reference>